<evidence type="ECO:0000313" key="3">
    <source>
        <dbReference type="Proteomes" id="UP000593562"/>
    </source>
</evidence>
<feature type="compositionally biased region" description="Basic residues" evidence="1">
    <location>
        <begin position="161"/>
        <end position="176"/>
    </location>
</feature>
<comment type="caution">
    <text evidence="2">The sequence shown here is derived from an EMBL/GenBank/DDBJ whole genome shotgun (WGS) entry which is preliminary data.</text>
</comment>
<dbReference type="EMBL" id="JAAARO010000007">
    <property type="protein sequence ID" value="KAF5745116.1"/>
    <property type="molecule type" value="Genomic_DNA"/>
</dbReference>
<dbReference type="PANTHER" id="PTHR34193:SF10">
    <property type="entry name" value="DUF1645 FAMILY PROTEIN"/>
    <property type="match status" value="1"/>
</dbReference>
<gene>
    <name evidence="2" type="ORF">HS088_TW07G00697</name>
</gene>
<evidence type="ECO:0000256" key="1">
    <source>
        <dbReference type="SAM" id="MobiDB-lite"/>
    </source>
</evidence>
<sequence>MLDHQIQLRSFNPTYQRHGSYDSTADIEFDFWASRRTHFYGNFSDRDGSDAELEVEGNLQEGFGGYSTPLWKPHASRSIEYEPSSPLLSRNHHFSSISPRSRMRAIGEGRKELMEMIANMPESSYELSLKDIVDEQHMMQEVHEDIPEETSFHFETEAQLKKKRQQQQQMKRKSKKSSNSGRISRSGSMEKETFLIKMFFPSSLETKKTGRGQKSSKKAMEPSIERSSKSIDRNWIKRVFVAEESKINRRNSSSRSTSTSRSSSSTSRHDEGADDNFLPGCWPFSRKKKSKSRRCTECIF</sequence>
<evidence type="ECO:0000313" key="2">
    <source>
        <dbReference type="EMBL" id="KAF5745116.1"/>
    </source>
</evidence>
<keyword evidence="3" id="KW-1185">Reference proteome</keyword>
<feature type="compositionally biased region" description="Basic and acidic residues" evidence="1">
    <location>
        <begin position="218"/>
        <end position="228"/>
    </location>
</feature>
<accession>A0A7J7DGD6</accession>
<proteinExistence type="predicted"/>
<feature type="compositionally biased region" description="Low complexity" evidence="1">
    <location>
        <begin position="177"/>
        <end position="187"/>
    </location>
</feature>
<feature type="region of interest" description="Disordered" evidence="1">
    <location>
        <begin position="205"/>
        <end position="228"/>
    </location>
</feature>
<feature type="region of interest" description="Disordered" evidence="1">
    <location>
        <begin position="246"/>
        <end position="293"/>
    </location>
</feature>
<dbReference type="AlphaFoldDB" id="A0A7J7DGD6"/>
<reference evidence="2 3" key="1">
    <citation type="journal article" date="2020" name="Nat. Commun.">
        <title>Genome of Tripterygium wilfordii and identification of cytochrome P450 involved in triptolide biosynthesis.</title>
        <authorList>
            <person name="Tu L."/>
            <person name="Su P."/>
            <person name="Zhang Z."/>
            <person name="Gao L."/>
            <person name="Wang J."/>
            <person name="Hu T."/>
            <person name="Zhou J."/>
            <person name="Zhang Y."/>
            <person name="Zhao Y."/>
            <person name="Liu Y."/>
            <person name="Song Y."/>
            <person name="Tong Y."/>
            <person name="Lu Y."/>
            <person name="Yang J."/>
            <person name="Xu C."/>
            <person name="Jia M."/>
            <person name="Peters R.J."/>
            <person name="Huang L."/>
            <person name="Gao W."/>
        </authorList>
    </citation>
    <scope>NUCLEOTIDE SEQUENCE [LARGE SCALE GENOMIC DNA]</scope>
    <source>
        <strain evidence="3">cv. XIE 37</strain>
        <tissue evidence="2">Leaf</tissue>
    </source>
</reference>
<dbReference type="InParanoid" id="A0A7J7DGD6"/>
<protein>
    <submittedName>
        <fullName evidence="2">Uncharacterized protein</fullName>
    </submittedName>
</protein>
<dbReference type="PANTHER" id="PTHR34193">
    <property type="entry name" value="OS11G0199801 PROTEIN"/>
    <property type="match status" value="1"/>
</dbReference>
<dbReference type="Proteomes" id="UP000593562">
    <property type="component" value="Unassembled WGS sequence"/>
</dbReference>
<feature type="region of interest" description="Disordered" evidence="1">
    <location>
        <begin position="155"/>
        <end position="188"/>
    </location>
</feature>
<organism evidence="2 3">
    <name type="scientific">Tripterygium wilfordii</name>
    <name type="common">Thunder God vine</name>
    <dbReference type="NCBI Taxonomy" id="458696"/>
    <lineage>
        <taxon>Eukaryota</taxon>
        <taxon>Viridiplantae</taxon>
        <taxon>Streptophyta</taxon>
        <taxon>Embryophyta</taxon>
        <taxon>Tracheophyta</taxon>
        <taxon>Spermatophyta</taxon>
        <taxon>Magnoliopsida</taxon>
        <taxon>eudicotyledons</taxon>
        <taxon>Gunneridae</taxon>
        <taxon>Pentapetalae</taxon>
        <taxon>rosids</taxon>
        <taxon>fabids</taxon>
        <taxon>Celastrales</taxon>
        <taxon>Celastraceae</taxon>
        <taxon>Tripterygium</taxon>
    </lineage>
</organism>
<name>A0A7J7DGD6_TRIWF</name>
<feature type="compositionally biased region" description="Low complexity" evidence="1">
    <location>
        <begin position="250"/>
        <end position="266"/>
    </location>
</feature>